<organism evidence="1 2">
    <name type="scientific">Pyrobaculum ferrireducens</name>
    <dbReference type="NCBI Taxonomy" id="1104324"/>
    <lineage>
        <taxon>Archaea</taxon>
        <taxon>Thermoproteota</taxon>
        <taxon>Thermoprotei</taxon>
        <taxon>Thermoproteales</taxon>
        <taxon>Thermoproteaceae</taxon>
        <taxon>Pyrobaculum</taxon>
    </lineage>
</organism>
<dbReference type="HOGENOM" id="CLU_1340771_0_0_2"/>
<dbReference type="PANTHER" id="PTHR41247:SF1">
    <property type="entry name" value="HTH-TYPE TRANSCRIPTIONAL REPRESSOR YCNK"/>
    <property type="match status" value="1"/>
</dbReference>
<dbReference type="Proteomes" id="UP000005867">
    <property type="component" value="Chromosome"/>
</dbReference>
<dbReference type="OrthoDB" id="28393at2157"/>
<dbReference type="STRING" id="1104324.P186_0759"/>
<dbReference type="BioCyc" id="PSP1104324:GJSN-743-MONOMER"/>
<evidence type="ECO:0000313" key="1">
    <source>
        <dbReference type="EMBL" id="AET32205.1"/>
    </source>
</evidence>
<sequence>MNRRKALYLLGGALAAGLALPYLATALVRGGEGCGEPPVEYGRSECPVCKMIVDYEPSSAAMLVSEFGRRRWYFFDDLGCLAVWYKVVKERGGSVEKICARDRVTGQWIELEKAVVLVTDEFTSMNTGFLATQPQNVERYRSGDVQWGPRPGRLLKTLPPRCLLERFRYGSQWSVPQGWDEGC</sequence>
<reference evidence="1 2" key="1">
    <citation type="journal article" date="2012" name="J. Bacteriol.">
        <title>Complete genome sequence of strain 1860, a crenarchaeon of the genus pyrobaculum able to grow with various electron acceptors.</title>
        <authorList>
            <person name="Mardanov A.V."/>
            <person name="Gumerov V.M."/>
            <person name="Slobodkina G.B."/>
            <person name="Beletsky A.V."/>
            <person name="Bonch-Osmolovskaya E.A."/>
            <person name="Ravin N.V."/>
            <person name="Skryabin K.G."/>
        </authorList>
    </citation>
    <scope>NUCLEOTIDE SEQUENCE [LARGE SCALE GENOMIC DNA]</scope>
    <source>
        <strain evidence="1 2">1860</strain>
    </source>
</reference>
<evidence type="ECO:0000313" key="2">
    <source>
        <dbReference type="Proteomes" id="UP000005867"/>
    </source>
</evidence>
<dbReference type="RefSeq" id="WP_014288033.1">
    <property type="nucleotide sequence ID" value="NC_016645.1"/>
</dbReference>
<dbReference type="GeneID" id="11595021"/>
<protein>
    <submittedName>
        <fullName evidence="1">Uncharacterized protein</fullName>
    </submittedName>
</protein>
<dbReference type="AlphaFoldDB" id="G7VIB3"/>
<keyword evidence="2" id="KW-1185">Reference proteome</keyword>
<name>G7VIB3_9CREN</name>
<dbReference type="PANTHER" id="PTHR41247">
    <property type="entry name" value="HTH-TYPE TRANSCRIPTIONAL REPRESSOR YCNK"/>
    <property type="match status" value="1"/>
</dbReference>
<dbReference type="KEGG" id="pyr:P186_0759"/>
<dbReference type="EMBL" id="CP003098">
    <property type="protein sequence ID" value="AET32205.1"/>
    <property type="molecule type" value="Genomic_DNA"/>
</dbReference>
<gene>
    <name evidence="1" type="ORF">P186_0759</name>
</gene>
<proteinExistence type="predicted"/>
<dbReference type="SUPFAM" id="SSF160387">
    <property type="entry name" value="NosL/MerB-like"/>
    <property type="match status" value="1"/>
</dbReference>
<dbReference type="InterPro" id="IPR008719">
    <property type="entry name" value="N2O_reductase_NosL"/>
</dbReference>
<dbReference type="eggNOG" id="arCOG04012">
    <property type="taxonomic scope" value="Archaea"/>
</dbReference>
<accession>G7VIB3</accession>